<feature type="region of interest" description="Disordered" evidence="1">
    <location>
        <begin position="1"/>
        <end position="155"/>
    </location>
</feature>
<feature type="non-terminal residue" evidence="3">
    <location>
        <position position="294"/>
    </location>
</feature>
<evidence type="ECO:0000313" key="3">
    <source>
        <dbReference type="EMBL" id="CRZ03821.1"/>
    </source>
</evidence>
<dbReference type="EMBL" id="HACM01003379">
    <property type="protein sequence ID" value="CRZ03821.1"/>
    <property type="molecule type" value="Transcribed_RNA"/>
</dbReference>
<reference evidence="3" key="1">
    <citation type="submission" date="2015-04" db="EMBL/GenBank/DDBJ databases">
        <title>The genome sequence of the plant pathogenic Rhizarian Plasmodiophora brassicae reveals insights in its biotrophic life cycle and the origin of chitin synthesis.</title>
        <authorList>
            <person name="Schwelm A."/>
            <person name="Fogelqvist J."/>
            <person name="Knaust A."/>
            <person name="Julke S."/>
            <person name="Lilja T."/>
            <person name="Dhandapani V."/>
            <person name="Bonilla-Rosso G."/>
            <person name="Karlsson M."/>
            <person name="Shevchenko A."/>
            <person name="Choi S.R."/>
            <person name="Kim H.G."/>
            <person name="Park J.Y."/>
            <person name="Lim Y.P."/>
            <person name="Ludwig-Muller J."/>
            <person name="Dixelius C."/>
        </authorList>
    </citation>
    <scope>NUCLEOTIDE SEQUENCE</scope>
    <source>
        <tissue evidence="3">Potato root galls</tissue>
    </source>
</reference>
<name>A0A0H5QQT6_9EUKA</name>
<accession>A0A0H5QQT6</accession>
<feature type="compositionally biased region" description="Polar residues" evidence="1">
    <location>
        <begin position="21"/>
        <end position="56"/>
    </location>
</feature>
<feature type="non-terminal residue" evidence="3">
    <location>
        <position position="1"/>
    </location>
</feature>
<feature type="compositionally biased region" description="Polar residues" evidence="1">
    <location>
        <begin position="122"/>
        <end position="141"/>
    </location>
</feature>
<keyword evidence="2" id="KW-1133">Transmembrane helix</keyword>
<sequence>PATPRNEFIEPPKPPVPPPQNQSITTSKPPQKPSVPQTPSVPQKPSAPSVTTSFPTSAPGLSRANASAYPASPPGRSPVITTARPPLPPKPLAPNKTEALNGTRGGIPSPNKTQPAAHIQSKGRNQTRAPPLNQTKSSTKSPIPGKLPTNATQAEGVNKTVQEYATSIGIPPPTGSETLLNRSSVFTPDGSSNSFNVSNVTAAVVPEQKGIAPMTQSTGSNSAWIAIWIWIGCGLCVMTTIGALAAYCVVAKKKRKQEQEDNHVLPYKNLRRFPLAQEVPIQMKRDTRSSEAAI</sequence>
<proteinExistence type="predicted"/>
<feature type="transmembrane region" description="Helical" evidence="2">
    <location>
        <begin position="223"/>
        <end position="250"/>
    </location>
</feature>
<evidence type="ECO:0000256" key="1">
    <source>
        <dbReference type="SAM" id="MobiDB-lite"/>
    </source>
</evidence>
<feature type="compositionally biased region" description="Pro residues" evidence="1">
    <location>
        <begin position="11"/>
        <end position="20"/>
    </location>
</feature>
<keyword evidence="2" id="KW-0472">Membrane</keyword>
<keyword evidence="2" id="KW-0812">Transmembrane</keyword>
<dbReference type="AlphaFoldDB" id="A0A0H5QQT6"/>
<protein>
    <submittedName>
        <fullName evidence="3">Uncharacterized protein</fullName>
    </submittedName>
</protein>
<organism evidence="3">
    <name type="scientific">Spongospora subterranea</name>
    <dbReference type="NCBI Taxonomy" id="70186"/>
    <lineage>
        <taxon>Eukaryota</taxon>
        <taxon>Sar</taxon>
        <taxon>Rhizaria</taxon>
        <taxon>Endomyxa</taxon>
        <taxon>Phytomyxea</taxon>
        <taxon>Plasmodiophorida</taxon>
        <taxon>Plasmodiophoridae</taxon>
        <taxon>Spongospora</taxon>
    </lineage>
</organism>
<evidence type="ECO:0000256" key="2">
    <source>
        <dbReference type="SAM" id="Phobius"/>
    </source>
</evidence>